<organism evidence="2 3">
    <name type="scientific">Candidatus Jorgensenbacteria bacterium GW2011_GWF2_41_8</name>
    <dbReference type="NCBI Taxonomy" id="1618667"/>
    <lineage>
        <taxon>Bacteria</taxon>
        <taxon>Candidatus Joergenseniibacteriota</taxon>
    </lineage>
</organism>
<dbReference type="GO" id="GO:0003677">
    <property type="term" value="F:DNA binding"/>
    <property type="evidence" value="ECO:0007669"/>
    <property type="project" value="InterPro"/>
</dbReference>
<dbReference type="EMBL" id="LCCD01000005">
    <property type="protein sequence ID" value="KKS25494.1"/>
    <property type="molecule type" value="Genomic_DNA"/>
</dbReference>
<dbReference type="PANTHER" id="PTHR34322:SF2">
    <property type="entry name" value="TRANSPOSASE IS200-LIKE DOMAIN-CONTAINING PROTEIN"/>
    <property type="match status" value="1"/>
</dbReference>
<evidence type="ECO:0000313" key="3">
    <source>
        <dbReference type="Proteomes" id="UP000033856"/>
    </source>
</evidence>
<dbReference type="InterPro" id="IPR036515">
    <property type="entry name" value="Transposase_17_sf"/>
</dbReference>
<dbReference type="AlphaFoldDB" id="A0A0G0XKR5"/>
<gene>
    <name evidence="2" type="ORF">UU83_C0005G0003</name>
</gene>
<dbReference type="Proteomes" id="UP000033856">
    <property type="component" value="Unassembled WGS sequence"/>
</dbReference>
<feature type="domain" description="Transposase IS200-like" evidence="1">
    <location>
        <begin position="9"/>
        <end position="162"/>
    </location>
</feature>
<name>A0A0G0XKR5_9BACT</name>
<sequence length="241" mass="28572">MIQRKHEFVEGEFYHLYNRGNSKQKIFLDIQDKDRFSKLLYLHNSLKNINFRDDIVERGIDAWDFDRGEPIVSIGAWVLMSNHFHIYITIPPAPMSSVGENGVENIKENAVSLFMRKVLTSYVKYFNKKYEHAGSLLESNFKSTLVDTDEYAKYLFSYINLNPVKVIDPEWKEKGIKDVQKAKDFLKNYQWSSYQDYIGINRVQRKILTTKDFPEYFTNVKIFEREIFEWLLFTSPKSDIG</sequence>
<dbReference type="InterPro" id="IPR002686">
    <property type="entry name" value="Transposase_17"/>
</dbReference>
<reference evidence="2 3" key="1">
    <citation type="journal article" date="2015" name="Nature">
        <title>rRNA introns, odd ribosomes, and small enigmatic genomes across a large radiation of phyla.</title>
        <authorList>
            <person name="Brown C.T."/>
            <person name="Hug L.A."/>
            <person name="Thomas B.C."/>
            <person name="Sharon I."/>
            <person name="Castelle C.J."/>
            <person name="Singh A."/>
            <person name="Wilkins M.J."/>
            <person name="Williams K.H."/>
            <person name="Banfield J.F."/>
        </authorList>
    </citation>
    <scope>NUCLEOTIDE SEQUENCE [LARGE SCALE GENOMIC DNA]</scope>
</reference>
<proteinExistence type="predicted"/>
<accession>A0A0G0XKR5</accession>
<protein>
    <recommendedName>
        <fullName evidence="1">Transposase IS200-like domain-containing protein</fullName>
    </recommendedName>
</protein>
<evidence type="ECO:0000259" key="1">
    <source>
        <dbReference type="SMART" id="SM01321"/>
    </source>
</evidence>
<dbReference type="Gene3D" id="3.30.70.1290">
    <property type="entry name" value="Transposase IS200-like"/>
    <property type="match status" value="1"/>
</dbReference>
<dbReference type="GO" id="GO:0004803">
    <property type="term" value="F:transposase activity"/>
    <property type="evidence" value="ECO:0007669"/>
    <property type="project" value="InterPro"/>
</dbReference>
<dbReference type="GO" id="GO:0006313">
    <property type="term" value="P:DNA transposition"/>
    <property type="evidence" value="ECO:0007669"/>
    <property type="project" value="InterPro"/>
</dbReference>
<dbReference type="SUPFAM" id="SSF143422">
    <property type="entry name" value="Transposase IS200-like"/>
    <property type="match status" value="1"/>
</dbReference>
<comment type="caution">
    <text evidence="2">The sequence shown here is derived from an EMBL/GenBank/DDBJ whole genome shotgun (WGS) entry which is preliminary data.</text>
</comment>
<dbReference type="SMART" id="SM01321">
    <property type="entry name" value="Y1_Tnp"/>
    <property type="match status" value="1"/>
</dbReference>
<dbReference type="PANTHER" id="PTHR34322">
    <property type="entry name" value="TRANSPOSASE, Y1_TNP DOMAIN-CONTAINING"/>
    <property type="match status" value="1"/>
</dbReference>
<evidence type="ECO:0000313" key="2">
    <source>
        <dbReference type="EMBL" id="KKS25494.1"/>
    </source>
</evidence>